<evidence type="ECO:0000256" key="2">
    <source>
        <dbReference type="ARBA" id="ARBA00022621"/>
    </source>
</evidence>
<dbReference type="InterPro" id="IPR050669">
    <property type="entry name" value="Hemerythrin"/>
</dbReference>
<dbReference type="InterPro" id="IPR012827">
    <property type="entry name" value="Hemerythrin_metal-bd"/>
</dbReference>
<evidence type="ECO:0000259" key="5">
    <source>
        <dbReference type="Pfam" id="PF01814"/>
    </source>
</evidence>
<evidence type="ECO:0000256" key="3">
    <source>
        <dbReference type="ARBA" id="ARBA00022723"/>
    </source>
</evidence>
<keyword evidence="3" id="KW-0479">Metal-binding</keyword>
<evidence type="ECO:0000313" key="6">
    <source>
        <dbReference type="EMBL" id="RVU38958.1"/>
    </source>
</evidence>
<keyword evidence="7" id="KW-1185">Reference proteome</keyword>
<feature type="domain" description="Hemerythrin-like" evidence="5">
    <location>
        <begin position="20"/>
        <end position="120"/>
    </location>
</feature>
<organism evidence="6 7">
    <name type="scientific">Hwanghaeella grinnelliae</name>
    <dbReference type="NCBI Taxonomy" id="2500179"/>
    <lineage>
        <taxon>Bacteria</taxon>
        <taxon>Pseudomonadati</taxon>
        <taxon>Pseudomonadota</taxon>
        <taxon>Alphaproteobacteria</taxon>
        <taxon>Rhodospirillales</taxon>
        <taxon>Rhodospirillaceae</taxon>
        <taxon>Hwanghaeella</taxon>
    </lineage>
</organism>
<dbReference type="AlphaFoldDB" id="A0A3S3URL5"/>
<dbReference type="InterPro" id="IPR012312">
    <property type="entry name" value="Hemerythrin-like"/>
</dbReference>
<dbReference type="SUPFAM" id="SSF47188">
    <property type="entry name" value="Hemerythrin-like"/>
    <property type="match status" value="1"/>
</dbReference>
<keyword evidence="2" id="KW-0813">Transport</keyword>
<dbReference type="GO" id="GO:0046872">
    <property type="term" value="F:metal ion binding"/>
    <property type="evidence" value="ECO:0007669"/>
    <property type="project" value="UniProtKB-KW"/>
</dbReference>
<dbReference type="InterPro" id="IPR035938">
    <property type="entry name" value="Hemerythrin-like_sf"/>
</dbReference>
<dbReference type="Pfam" id="PF01814">
    <property type="entry name" value="Hemerythrin"/>
    <property type="match status" value="1"/>
</dbReference>
<evidence type="ECO:0000256" key="1">
    <source>
        <dbReference type="ARBA" id="ARBA00010587"/>
    </source>
</evidence>
<keyword evidence="2" id="KW-0561">Oxygen transport</keyword>
<dbReference type="Gene3D" id="1.20.120.50">
    <property type="entry name" value="Hemerythrin-like"/>
    <property type="match status" value="1"/>
</dbReference>
<protein>
    <recommendedName>
        <fullName evidence="5">Hemerythrin-like domain-containing protein</fullName>
    </recommendedName>
</protein>
<gene>
    <name evidence="6" type="ORF">EOI86_06755</name>
</gene>
<dbReference type="PROSITE" id="PS00550">
    <property type="entry name" value="HEMERYTHRINS"/>
    <property type="match status" value="1"/>
</dbReference>
<reference evidence="7" key="1">
    <citation type="submission" date="2019-01" db="EMBL/GenBank/DDBJ databases">
        <title>Gri0909 isolated from a small marine red alga.</title>
        <authorList>
            <person name="Kim J."/>
            <person name="Jeong S.E."/>
            <person name="Jeon C.O."/>
        </authorList>
    </citation>
    <scope>NUCLEOTIDE SEQUENCE [LARGE SCALE GENOMIC DNA]</scope>
    <source>
        <strain evidence="7">Gri0909</strain>
    </source>
</reference>
<evidence type="ECO:0000313" key="7">
    <source>
        <dbReference type="Proteomes" id="UP000287447"/>
    </source>
</evidence>
<evidence type="ECO:0000256" key="4">
    <source>
        <dbReference type="ARBA" id="ARBA00023004"/>
    </source>
</evidence>
<dbReference type="PANTHER" id="PTHR37164:SF1">
    <property type="entry name" value="BACTERIOHEMERYTHRIN"/>
    <property type="match status" value="1"/>
</dbReference>
<dbReference type="GO" id="GO:0005344">
    <property type="term" value="F:oxygen carrier activity"/>
    <property type="evidence" value="ECO:0007669"/>
    <property type="project" value="UniProtKB-KW"/>
</dbReference>
<dbReference type="CDD" id="cd12107">
    <property type="entry name" value="Hemerythrin"/>
    <property type="match status" value="1"/>
</dbReference>
<comment type="similarity">
    <text evidence="1">Belongs to the hemerythrin family.</text>
</comment>
<keyword evidence="4" id="KW-0408">Iron</keyword>
<sequence>MPSNRPPQGSFFVPRAGKIGIAQIDADHQDIVEALEALRQHLDDAAYDPVAKLQELVALLTAHFRREEDLMRQAEYPQADRHAYHHAKTIVEIQDVVSRVDSSGDVDIVDLRSLYKVLIDDIFPADLHFQEYLVGIGRLK</sequence>
<accession>A0A3S3URL5</accession>
<proteinExistence type="inferred from homology"/>
<name>A0A3S3URL5_9PROT</name>
<comment type="caution">
    <text evidence="6">The sequence shown here is derived from an EMBL/GenBank/DDBJ whole genome shotgun (WGS) entry which is preliminary data.</text>
</comment>
<dbReference type="EMBL" id="SADE01000001">
    <property type="protein sequence ID" value="RVU38958.1"/>
    <property type="molecule type" value="Genomic_DNA"/>
</dbReference>
<dbReference type="NCBIfam" id="TIGR02481">
    <property type="entry name" value="hemeryth_dom"/>
    <property type="match status" value="1"/>
</dbReference>
<dbReference type="InterPro" id="IPR016131">
    <property type="entry name" value="Haemerythrin_Fe_BS"/>
</dbReference>
<dbReference type="PANTHER" id="PTHR37164">
    <property type="entry name" value="BACTERIOHEMERYTHRIN"/>
    <property type="match status" value="1"/>
</dbReference>
<dbReference type="Proteomes" id="UP000287447">
    <property type="component" value="Unassembled WGS sequence"/>
</dbReference>